<evidence type="ECO:0000259" key="9">
    <source>
        <dbReference type="PROSITE" id="PS50928"/>
    </source>
</evidence>
<evidence type="ECO:0000256" key="8">
    <source>
        <dbReference type="RuleBase" id="RU363032"/>
    </source>
</evidence>
<evidence type="ECO:0000256" key="2">
    <source>
        <dbReference type="ARBA" id="ARBA00010072"/>
    </source>
</evidence>
<dbReference type="PROSITE" id="PS50928">
    <property type="entry name" value="ABC_TM1"/>
    <property type="match status" value="1"/>
</dbReference>
<keyword evidence="7 8" id="KW-0472">Membrane</keyword>
<protein>
    <submittedName>
        <fullName evidence="10">L-cystine transport system permease protein TcyL</fullName>
    </submittedName>
</protein>
<dbReference type="GO" id="GO:0043190">
    <property type="term" value="C:ATP-binding cassette (ABC) transporter complex"/>
    <property type="evidence" value="ECO:0007669"/>
    <property type="project" value="InterPro"/>
</dbReference>
<name>A0A0M6YA25_9HYPH</name>
<dbReference type="AlphaFoldDB" id="A0A0M6YA25"/>
<dbReference type="InterPro" id="IPR035906">
    <property type="entry name" value="MetI-like_sf"/>
</dbReference>
<dbReference type="EMBL" id="CXST01000002">
    <property type="protein sequence ID" value="CTQ45660.1"/>
    <property type="molecule type" value="Genomic_DNA"/>
</dbReference>
<dbReference type="InterPro" id="IPR010065">
    <property type="entry name" value="AA_ABC_transptr_permease_3TM"/>
</dbReference>
<keyword evidence="5 8" id="KW-0812">Transmembrane</keyword>
<dbReference type="STRING" id="187304.B0E33_02755"/>
<evidence type="ECO:0000256" key="6">
    <source>
        <dbReference type="ARBA" id="ARBA00022989"/>
    </source>
</evidence>
<gene>
    <name evidence="10" type="primary">tcyL</name>
    <name evidence="10" type="ORF">LAL4801_04114</name>
</gene>
<dbReference type="GO" id="GO:0022857">
    <property type="term" value="F:transmembrane transporter activity"/>
    <property type="evidence" value="ECO:0007669"/>
    <property type="project" value="InterPro"/>
</dbReference>
<organism evidence="10 11">
    <name type="scientific">Roseibium aggregatum</name>
    <dbReference type="NCBI Taxonomy" id="187304"/>
    <lineage>
        <taxon>Bacteria</taxon>
        <taxon>Pseudomonadati</taxon>
        <taxon>Pseudomonadota</taxon>
        <taxon>Alphaproteobacteria</taxon>
        <taxon>Hyphomicrobiales</taxon>
        <taxon>Stappiaceae</taxon>
        <taxon>Roseibium</taxon>
    </lineage>
</organism>
<evidence type="ECO:0000256" key="4">
    <source>
        <dbReference type="ARBA" id="ARBA00022475"/>
    </source>
</evidence>
<feature type="transmembrane region" description="Helical" evidence="8">
    <location>
        <begin position="92"/>
        <end position="109"/>
    </location>
</feature>
<dbReference type="InterPro" id="IPR043429">
    <property type="entry name" value="ArtM/GltK/GlnP/TcyL/YhdX-like"/>
</dbReference>
<evidence type="ECO:0000313" key="10">
    <source>
        <dbReference type="EMBL" id="CTQ45660.1"/>
    </source>
</evidence>
<dbReference type="Proteomes" id="UP000048926">
    <property type="component" value="Unassembled WGS sequence"/>
</dbReference>
<sequence>MSSLRFFEIYRNPEYLWLLAKGALISAALTIGGGILGFLLAVLLAAVRHYRVPVLAQLAAAYVEFIRNTPLIVQMFFVAFGLPLLLGYQWPFWAHALLALSINFSAYFAEILRAGLASLGAGQTEAADALGLPRWLSFVKVCLPQAVAAMYPSLNSQFIFLFLTTGIISEIGVTDLTWAGLFIDSRNFRSFEIFFTLTVIYLLMSLGFKTLLALLHDRLFKWKVVR</sequence>
<dbReference type="RefSeq" id="WP_055658803.1">
    <property type="nucleotide sequence ID" value="NZ_CXST01000002.1"/>
</dbReference>
<dbReference type="SUPFAM" id="SSF161098">
    <property type="entry name" value="MetI-like"/>
    <property type="match status" value="1"/>
</dbReference>
<keyword evidence="4" id="KW-1003">Cell membrane</keyword>
<evidence type="ECO:0000256" key="5">
    <source>
        <dbReference type="ARBA" id="ARBA00022692"/>
    </source>
</evidence>
<reference evidence="11" key="1">
    <citation type="submission" date="2015-07" db="EMBL/GenBank/DDBJ databases">
        <authorList>
            <person name="Rodrigo-Torres Lidia"/>
            <person name="Arahal R.David."/>
        </authorList>
    </citation>
    <scope>NUCLEOTIDE SEQUENCE [LARGE SCALE GENOMIC DNA]</scope>
    <source>
        <strain evidence="11">CECT 4801</strain>
    </source>
</reference>
<dbReference type="Gene3D" id="1.10.3720.10">
    <property type="entry name" value="MetI-like"/>
    <property type="match status" value="1"/>
</dbReference>
<dbReference type="InterPro" id="IPR000515">
    <property type="entry name" value="MetI-like"/>
</dbReference>
<comment type="subcellular location">
    <subcellularLocation>
        <location evidence="1">Cell inner membrane</location>
        <topology evidence="1">Multi-pass membrane protein</topology>
    </subcellularLocation>
    <subcellularLocation>
        <location evidence="8">Cell membrane</location>
        <topology evidence="8">Multi-pass membrane protein</topology>
    </subcellularLocation>
</comment>
<evidence type="ECO:0000313" key="11">
    <source>
        <dbReference type="Proteomes" id="UP000048926"/>
    </source>
</evidence>
<accession>A0A0M6YA25</accession>
<dbReference type="PANTHER" id="PTHR30614:SF35">
    <property type="entry name" value="ABC TRANSPORTER PERMEASE PROTEIN"/>
    <property type="match status" value="1"/>
</dbReference>
<evidence type="ECO:0000256" key="7">
    <source>
        <dbReference type="ARBA" id="ARBA00023136"/>
    </source>
</evidence>
<dbReference type="PANTHER" id="PTHR30614">
    <property type="entry name" value="MEMBRANE COMPONENT OF AMINO ACID ABC TRANSPORTER"/>
    <property type="match status" value="1"/>
</dbReference>
<evidence type="ECO:0000256" key="1">
    <source>
        <dbReference type="ARBA" id="ARBA00004429"/>
    </source>
</evidence>
<comment type="similarity">
    <text evidence="2">Belongs to the binding-protein-dependent transport system permease family. HisMQ subfamily.</text>
</comment>
<dbReference type="GO" id="GO:0006865">
    <property type="term" value="P:amino acid transport"/>
    <property type="evidence" value="ECO:0007669"/>
    <property type="project" value="TreeGrafter"/>
</dbReference>
<evidence type="ECO:0000256" key="3">
    <source>
        <dbReference type="ARBA" id="ARBA00022448"/>
    </source>
</evidence>
<keyword evidence="6 8" id="KW-1133">Transmembrane helix</keyword>
<dbReference type="CDD" id="cd06261">
    <property type="entry name" value="TM_PBP2"/>
    <property type="match status" value="1"/>
</dbReference>
<feature type="transmembrane region" description="Helical" evidence="8">
    <location>
        <begin position="193"/>
        <end position="215"/>
    </location>
</feature>
<keyword evidence="3 8" id="KW-0813">Transport</keyword>
<dbReference type="OrthoDB" id="9814550at2"/>
<feature type="transmembrane region" description="Helical" evidence="8">
    <location>
        <begin position="68"/>
        <end position="86"/>
    </location>
</feature>
<dbReference type="Pfam" id="PF00528">
    <property type="entry name" value="BPD_transp_1"/>
    <property type="match status" value="1"/>
</dbReference>
<feature type="domain" description="ABC transmembrane type-1" evidence="9">
    <location>
        <begin position="19"/>
        <end position="212"/>
    </location>
</feature>
<dbReference type="NCBIfam" id="TIGR01726">
    <property type="entry name" value="HEQRo_perm_3TM"/>
    <property type="match status" value="1"/>
</dbReference>
<proteinExistence type="inferred from homology"/>
<feature type="transmembrane region" description="Helical" evidence="8">
    <location>
        <begin position="158"/>
        <end position="181"/>
    </location>
</feature>
<feature type="transmembrane region" description="Helical" evidence="8">
    <location>
        <begin position="23"/>
        <end position="47"/>
    </location>
</feature>
<keyword evidence="11" id="KW-1185">Reference proteome</keyword>